<evidence type="ECO:0000256" key="1">
    <source>
        <dbReference type="PROSITE-ProRule" id="PRU00169"/>
    </source>
</evidence>
<dbReference type="Gene3D" id="3.40.50.2300">
    <property type="match status" value="1"/>
</dbReference>
<dbReference type="InterPro" id="IPR001789">
    <property type="entry name" value="Sig_transdc_resp-reg_receiver"/>
</dbReference>
<accession>A0A3D9FCX5</accession>
<proteinExistence type="predicted"/>
<organism evidence="3 4">
    <name type="scientific">Parasphingopyxis lamellibrachiae</name>
    <dbReference type="NCBI Taxonomy" id="680125"/>
    <lineage>
        <taxon>Bacteria</taxon>
        <taxon>Pseudomonadati</taxon>
        <taxon>Pseudomonadota</taxon>
        <taxon>Alphaproteobacteria</taxon>
        <taxon>Sphingomonadales</taxon>
        <taxon>Sphingomonadaceae</taxon>
        <taxon>Parasphingopyxis</taxon>
    </lineage>
</organism>
<dbReference type="OrthoDB" id="582170at2"/>
<evidence type="ECO:0000313" key="3">
    <source>
        <dbReference type="EMBL" id="RED15613.1"/>
    </source>
</evidence>
<dbReference type="RefSeq" id="WP_116235111.1">
    <property type="nucleotide sequence ID" value="NZ_QRDP01000004.1"/>
</dbReference>
<evidence type="ECO:0000259" key="2">
    <source>
        <dbReference type="PROSITE" id="PS50110"/>
    </source>
</evidence>
<keyword evidence="4" id="KW-1185">Reference proteome</keyword>
<dbReference type="PROSITE" id="PS50110">
    <property type="entry name" value="RESPONSE_REGULATORY"/>
    <property type="match status" value="1"/>
</dbReference>
<reference evidence="3 4" key="1">
    <citation type="submission" date="2018-07" db="EMBL/GenBank/DDBJ databases">
        <title>Genomic Encyclopedia of Type Strains, Phase IV (KMG-IV): sequencing the most valuable type-strain genomes for metagenomic binning, comparative biology and taxonomic classification.</title>
        <authorList>
            <person name="Goeker M."/>
        </authorList>
    </citation>
    <scope>NUCLEOTIDE SEQUENCE [LARGE SCALE GENOMIC DNA]</scope>
    <source>
        <strain evidence="3 4">DSM 26725</strain>
    </source>
</reference>
<comment type="caution">
    <text evidence="3">The sequence shown here is derived from an EMBL/GenBank/DDBJ whole genome shotgun (WGS) entry which is preliminary data.</text>
</comment>
<sequence length="118" mass="13028">MARARILIVEDEALISMMLEDFIETLDYEIADIVESLESGLSAVEEGGFDVAVLDVNLRDRKASWPIADALDDQGIPFFFTSGADLEKPPERHQSRVLLAKPFTLHGIDDALKKILAG</sequence>
<name>A0A3D9FCX5_9SPHN</name>
<protein>
    <submittedName>
        <fullName evidence="3">Response regulator receiver domain-containing protein</fullName>
    </submittedName>
</protein>
<dbReference type="EMBL" id="QRDP01000004">
    <property type="protein sequence ID" value="RED15613.1"/>
    <property type="molecule type" value="Genomic_DNA"/>
</dbReference>
<feature type="modified residue" description="4-aspartylphosphate" evidence="1">
    <location>
        <position position="55"/>
    </location>
</feature>
<keyword evidence="1" id="KW-0597">Phosphoprotein</keyword>
<evidence type="ECO:0000313" key="4">
    <source>
        <dbReference type="Proteomes" id="UP000256310"/>
    </source>
</evidence>
<dbReference type="Proteomes" id="UP000256310">
    <property type="component" value="Unassembled WGS sequence"/>
</dbReference>
<gene>
    <name evidence="3" type="ORF">DFR46_0611</name>
</gene>
<dbReference type="SUPFAM" id="SSF52172">
    <property type="entry name" value="CheY-like"/>
    <property type="match status" value="1"/>
</dbReference>
<dbReference type="InterPro" id="IPR011006">
    <property type="entry name" value="CheY-like_superfamily"/>
</dbReference>
<dbReference type="AlphaFoldDB" id="A0A3D9FCX5"/>
<dbReference type="SMART" id="SM00448">
    <property type="entry name" value="REC"/>
    <property type="match status" value="1"/>
</dbReference>
<dbReference type="GO" id="GO:0000160">
    <property type="term" value="P:phosphorelay signal transduction system"/>
    <property type="evidence" value="ECO:0007669"/>
    <property type="project" value="InterPro"/>
</dbReference>
<feature type="domain" description="Response regulatory" evidence="2">
    <location>
        <begin position="5"/>
        <end position="116"/>
    </location>
</feature>